<dbReference type="GO" id="GO:0006914">
    <property type="term" value="P:autophagy"/>
    <property type="evidence" value="ECO:0007669"/>
    <property type="project" value="UniProtKB-KW"/>
</dbReference>
<dbReference type="SUPFAM" id="SSF53756">
    <property type="entry name" value="UDP-Glycosyltransferase/glycogen phosphorylase"/>
    <property type="match status" value="1"/>
</dbReference>
<dbReference type="GO" id="GO:0016020">
    <property type="term" value="C:membrane"/>
    <property type="evidence" value="ECO:0007669"/>
    <property type="project" value="UniProtKB-SubCell"/>
</dbReference>
<feature type="region of interest" description="Disordered" evidence="13">
    <location>
        <begin position="594"/>
        <end position="652"/>
    </location>
</feature>
<dbReference type="Proteomes" id="UP000433883">
    <property type="component" value="Unassembled WGS sequence"/>
</dbReference>
<feature type="compositionally biased region" description="Low complexity" evidence="13">
    <location>
        <begin position="1470"/>
        <end position="1484"/>
    </location>
</feature>
<dbReference type="SMART" id="SM00233">
    <property type="entry name" value="PH"/>
    <property type="match status" value="1"/>
</dbReference>
<dbReference type="SMART" id="SM00568">
    <property type="entry name" value="GRAM"/>
    <property type="match status" value="2"/>
</dbReference>
<comment type="similarity">
    <text evidence="3">Belongs to the glycosyltransferase 28 family.</text>
</comment>
<evidence type="ECO:0000259" key="14">
    <source>
        <dbReference type="PROSITE" id="PS50003"/>
    </source>
</evidence>
<evidence type="ECO:0000256" key="3">
    <source>
        <dbReference type="ARBA" id="ARBA00006962"/>
    </source>
</evidence>
<feature type="region of interest" description="Disordered" evidence="13">
    <location>
        <begin position="1406"/>
        <end position="1491"/>
    </location>
</feature>
<feature type="compositionally biased region" description="Polar residues" evidence="13">
    <location>
        <begin position="543"/>
        <end position="561"/>
    </location>
</feature>
<feature type="compositionally biased region" description="Polar residues" evidence="13">
    <location>
        <begin position="493"/>
        <end position="504"/>
    </location>
</feature>
<dbReference type="FunFam" id="3.40.50.2000:FF:000009">
    <property type="entry name" value="Sterol 3-beta-glucosyltransferase UGT80A2"/>
    <property type="match status" value="1"/>
</dbReference>
<evidence type="ECO:0000256" key="7">
    <source>
        <dbReference type="ARBA" id="ARBA00022679"/>
    </source>
</evidence>
<evidence type="ECO:0000256" key="9">
    <source>
        <dbReference type="ARBA" id="ARBA00023136"/>
    </source>
</evidence>
<evidence type="ECO:0000256" key="12">
    <source>
        <dbReference type="ARBA" id="ARBA00049453"/>
    </source>
</evidence>
<evidence type="ECO:0000313" key="15">
    <source>
        <dbReference type="EMBL" id="KAE9973650.1"/>
    </source>
</evidence>
<feature type="domain" description="PH" evidence="14">
    <location>
        <begin position="266"/>
        <end position="364"/>
    </location>
</feature>
<reference evidence="15 17" key="1">
    <citation type="submission" date="2019-11" db="EMBL/GenBank/DDBJ databases">
        <title>Venturia inaequalis Genome Resource.</title>
        <authorList>
            <person name="Lichtner F.J."/>
        </authorList>
    </citation>
    <scope>NUCLEOTIDE SEQUENCE [LARGE SCALE GENOMIC DNA]</scope>
    <source>
        <strain evidence="16 18">120213</strain>
        <strain evidence="15">Bline_iso_100314</strain>
    </source>
</reference>
<dbReference type="Gene3D" id="3.40.50.2000">
    <property type="entry name" value="Glycogen Phosphorylase B"/>
    <property type="match status" value="2"/>
</dbReference>
<dbReference type="GO" id="GO:0005975">
    <property type="term" value="P:carbohydrate metabolic process"/>
    <property type="evidence" value="ECO:0007669"/>
    <property type="project" value="InterPro"/>
</dbReference>
<dbReference type="GO" id="GO:0005737">
    <property type="term" value="C:cytoplasm"/>
    <property type="evidence" value="ECO:0007669"/>
    <property type="project" value="UniProtKB-SubCell"/>
</dbReference>
<dbReference type="InterPro" id="IPR002213">
    <property type="entry name" value="UDP_glucos_trans"/>
</dbReference>
<dbReference type="Pfam" id="PF06722">
    <property type="entry name" value="EryCIII-like_C"/>
    <property type="match status" value="1"/>
</dbReference>
<dbReference type="InterPro" id="IPR001849">
    <property type="entry name" value="PH_domain"/>
</dbReference>
<dbReference type="EMBL" id="WNWS01000235">
    <property type="protein sequence ID" value="KAE9973729.1"/>
    <property type="molecule type" value="Genomic_DNA"/>
</dbReference>
<dbReference type="InterPro" id="IPR004276">
    <property type="entry name" value="GlycoTrans_28_N"/>
</dbReference>
<dbReference type="Pfam" id="PF00169">
    <property type="entry name" value="PH"/>
    <property type="match status" value="1"/>
</dbReference>
<name>A0A8H3UQ15_VENIN</name>
<gene>
    <name evidence="15" type="ORF">BLS_003489</name>
    <name evidence="16" type="ORF">EG328_004243</name>
</gene>
<feature type="region of interest" description="Disordered" evidence="13">
    <location>
        <begin position="437"/>
        <end position="569"/>
    </location>
</feature>
<evidence type="ECO:0000256" key="4">
    <source>
        <dbReference type="ARBA" id="ARBA00012650"/>
    </source>
</evidence>
<dbReference type="InterPro" id="IPR048066">
    <property type="entry name" value="ATG26_PH_GRAM1"/>
</dbReference>
<dbReference type="InterPro" id="IPR011993">
    <property type="entry name" value="PH-like_dom_sf"/>
</dbReference>
<keyword evidence="9" id="KW-0472">Membrane</keyword>
<evidence type="ECO:0000256" key="2">
    <source>
        <dbReference type="ARBA" id="ARBA00004496"/>
    </source>
</evidence>
<dbReference type="FunFam" id="3.40.50.2000:FF:000029">
    <property type="entry name" value="Sterol 3-beta-glucosyltransferase"/>
    <property type="match status" value="1"/>
</dbReference>
<dbReference type="CDD" id="cd13215">
    <property type="entry name" value="PH-GRAM1_AGT26"/>
    <property type="match status" value="1"/>
</dbReference>
<dbReference type="PROSITE" id="PS50003">
    <property type="entry name" value="PH_DOMAIN"/>
    <property type="match status" value="1"/>
</dbReference>
<keyword evidence="7" id="KW-0808">Transferase</keyword>
<dbReference type="InterPro" id="IPR050426">
    <property type="entry name" value="Glycosyltransferase_28"/>
</dbReference>
<accession>A0A8H3UQ15</accession>
<proteinExistence type="inferred from homology"/>
<feature type="compositionally biased region" description="Polar residues" evidence="13">
    <location>
        <begin position="466"/>
        <end position="476"/>
    </location>
</feature>
<dbReference type="SUPFAM" id="SSF50729">
    <property type="entry name" value="PH domain-like"/>
    <property type="match status" value="1"/>
</dbReference>
<keyword evidence="6" id="KW-0328">Glycosyltransferase</keyword>
<evidence type="ECO:0000256" key="1">
    <source>
        <dbReference type="ARBA" id="ARBA00004170"/>
    </source>
</evidence>
<organism evidence="15 17">
    <name type="scientific">Venturia inaequalis</name>
    <name type="common">Apple scab fungus</name>
    <dbReference type="NCBI Taxonomy" id="5025"/>
    <lineage>
        <taxon>Eukaryota</taxon>
        <taxon>Fungi</taxon>
        <taxon>Dikarya</taxon>
        <taxon>Ascomycota</taxon>
        <taxon>Pezizomycotina</taxon>
        <taxon>Dothideomycetes</taxon>
        <taxon>Pleosporomycetidae</taxon>
        <taxon>Venturiales</taxon>
        <taxon>Venturiaceae</taxon>
        <taxon>Venturia</taxon>
    </lineage>
</organism>
<dbReference type="InterPro" id="IPR010610">
    <property type="entry name" value="EryCIII-like_C"/>
</dbReference>
<evidence type="ECO:0000256" key="6">
    <source>
        <dbReference type="ARBA" id="ARBA00022676"/>
    </source>
</evidence>
<keyword evidence="8" id="KW-0072">Autophagy</keyword>
<dbReference type="FunFam" id="2.30.29.30:FF:000303">
    <property type="entry name" value="Sterol 3-beta-glucosyltransferase"/>
    <property type="match status" value="1"/>
</dbReference>
<dbReference type="EMBL" id="WNWQ01000227">
    <property type="protein sequence ID" value="KAE9973650.1"/>
    <property type="molecule type" value="Genomic_DNA"/>
</dbReference>
<comment type="subcellular location">
    <subcellularLocation>
        <location evidence="2">Cytoplasm</location>
    </subcellularLocation>
    <subcellularLocation>
        <location evidence="1">Membrane</location>
        <topology evidence="1">Peripheral membrane protein</topology>
    </subcellularLocation>
</comment>
<evidence type="ECO:0000256" key="13">
    <source>
        <dbReference type="SAM" id="MobiDB-lite"/>
    </source>
</evidence>
<sequence>MASPDASKLRENLGRRLTKRKGPRRVSMDIPERLKEEDDEQDDATATHMNQSIFAMVSAASRASQTDFQSRFDEASSESEDEISEQLSRTTPAIRSLPPAPITQEPKPKHKRDSSVGRLFKSMHKGLTPRKSRSSSKDMMSSSQILSPRPPPHIEVDEEEESQQDAAKSSGAPMMSRILMGEAEMAMSQQLQPVSEQEDGEHASMPKLGSGDLEQRLMDIFSHEEREAIIGEYPCCLLSSVLVQGHLYLTQKHVCFYAYLPKKAAKIALSGHLAKRGLHNPRYNRYYCELKGDVFAYYDNPSTKYFPSGQIDLRAGVSANIADKERNKDGTHFTLVTDKREYMFKADTTTSAREWVKALQKVIFRAHNDGDSVKVSLPIDHIMDIEDVKILDVAQTIKIRVYDNDETYSIDEYFFSFFMLGEEAMRVLRIMVEDNALHRGPNSDMPTDSEANDYEAPESGRPSLNPERTSMASQRTPPLRDTVRATLLPYTPVSGQRSLSNSRLSTESRRSSMEIRRRSYDSRISSDGRRSISLSRHPDRSPLSPTSPAPQESFGSPTTTSMDRDTESSAAIQSLDETDASASQILNRSDVFQAPTLHPPQRSGSVDKLQRVSQDTARSTKVSQVPRTSTGQGRKKLQKQRPSPTPIPTVQPTLSEQDMIAGSSYSFQNLVRAGTSPLQSAGALGNFLRTRSKRMSNLLASESMGYYEKVSGMWAGGGQHYGQTEGMPDDDDIPGGNENKEERDAMHAQRFREHFALPDSEELIATWYCFLHRVLPLYGKIYLGSTFVCFRPLLPGVRLKLKLPLSDIENVTKEMGYRLGYSGMVVAIRGHEEIFFDFREQSHRDDCNITILKKAEAIKKRRLKESGFLNEEDLIAAETARAEHKALQEARRSSQPAGDHEVELPHHLSYIGTDPVLSLLDIADILFEASETRGIFVDDPRADLAKSPKPMQITCLTIGSRGDVQPYIALAKRLMKDGHKVRIATHEEFKDWVEGHGVDFAPVAGDPAELMRICVEHGMFTFSFMREATGHFREWLEGLMATAWEGCQGSDLIIESPSAMVGIHIAEALEVPYFRAFTMPWTKTRAYPHAFAVPEIKRGGNYNYLTYVMIENVFWKATANQMNKWRRRSLGLGNTSLGRMQPNKIPFLYNFSPSVVPPPLDFSDWIRITGYWFLDEEDWTPPPQFATLKAFIKKARDDGKRLVYIGFGSVVVDNPKSMTEAIVEGVETAGVRCILSKGWSDRLSKGPADGTIPEVPLPTSIMQITYSVPHTWLFAQVDAAVHHGGAGTTGASLRAGIPTIIKPFFGDQFFFGARVEDLGVGICMRKLQGPMLAATLREATHDQRMIDKASLLGEQIRGEDGVGQAVRAIYRDLDYAKSLIKRKTKESKAGGVELEEDIEETWTFVGEESDTEERKETEGGNFTGGDGVMESSLEEMMQESSLEEMMQESSVLSEEKDETVPFEGFDEVDAAAAAKSPPKPISAKAKGKMKT</sequence>
<dbReference type="PANTHER" id="PTHR48050">
    <property type="entry name" value="STEROL 3-BETA-GLUCOSYLTRANSFERASE"/>
    <property type="match status" value="1"/>
</dbReference>
<evidence type="ECO:0000256" key="5">
    <source>
        <dbReference type="ARBA" id="ARBA00022490"/>
    </source>
</evidence>
<dbReference type="GO" id="GO:0016906">
    <property type="term" value="F:sterol 3-beta-glucosyltransferase activity"/>
    <property type="evidence" value="ECO:0007669"/>
    <property type="project" value="UniProtKB-EC"/>
</dbReference>
<comment type="catalytic activity">
    <reaction evidence="11">
        <text>ergosterol + UDP-alpha-D-glucose = ergosteryl 3-beta-D-glucoside + UDP + H(+)</text>
        <dbReference type="Rhea" id="RHEA:61836"/>
        <dbReference type="ChEBI" id="CHEBI:15378"/>
        <dbReference type="ChEBI" id="CHEBI:16933"/>
        <dbReference type="ChEBI" id="CHEBI:52973"/>
        <dbReference type="ChEBI" id="CHEBI:58223"/>
        <dbReference type="ChEBI" id="CHEBI:58885"/>
    </reaction>
    <physiologicalReaction direction="left-to-right" evidence="11">
        <dbReference type="Rhea" id="RHEA:61837"/>
    </physiologicalReaction>
</comment>
<dbReference type="InterPro" id="IPR004182">
    <property type="entry name" value="GRAM"/>
</dbReference>
<evidence type="ECO:0000256" key="11">
    <source>
        <dbReference type="ARBA" id="ARBA00047886"/>
    </source>
</evidence>
<evidence type="ECO:0000256" key="8">
    <source>
        <dbReference type="ARBA" id="ARBA00023006"/>
    </source>
</evidence>
<dbReference type="GO" id="GO:0016125">
    <property type="term" value="P:sterol metabolic process"/>
    <property type="evidence" value="ECO:0007669"/>
    <property type="project" value="TreeGrafter"/>
</dbReference>
<dbReference type="CDD" id="cd13216">
    <property type="entry name" value="PH-GRAM2_AGT26"/>
    <property type="match status" value="1"/>
</dbReference>
<feature type="compositionally biased region" description="Acidic residues" evidence="13">
    <location>
        <begin position="1432"/>
        <end position="1446"/>
    </location>
</feature>
<evidence type="ECO:0000313" key="18">
    <source>
        <dbReference type="Proteomes" id="UP000447873"/>
    </source>
</evidence>
<feature type="region of interest" description="Disordered" evidence="13">
    <location>
        <begin position="1"/>
        <end position="172"/>
    </location>
</feature>
<feature type="region of interest" description="Disordered" evidence="13">
    <location>
        <begin position="719"/>
        <end position="740"/>
    </location>
</feature>
<comment type="caution">
    <text evidence="15">The sequence shown here is derived from an EMBL/GenBank/DDBJ whole genome shotgun (WGS) entry which is preliminary data.</text>
</comment>
<dbReference type="CDD" id="cd03784">
    <property type="entry name" value="GT1_Gtf-like"/>
    <property type="match status" value="1"/>
</dbReference>
<evidence type="ECO:0000313" key="16">
    <source>
        <dbReference type="EMBL" id="KAE9973729.1"/>
    </source>
</evidence>
<dbReference type="InterPro" id="IPR048065">
    <property type="entry name" value="ATG26_PH_GRAM2"/>
</dbReference>
<feature type="compositionally biased region" description="Basic and acidic residues" evidence="13">
    <location>
        <begin position="26"/>
        <end position="36"/>
    </location>
</feature>
<feature type="compositionally biased region" description="Acidic residues" evidence="13">
    <location>
        <begin position="75"/>
        <end position="84"/>
    </location>
</feature>
<evidence type="ECO:0000313" key="17">
    <source>
        <dbReference type="Proteomes" id="UP000433883"/>
    </source>
</evidence>
<feature type="region of interest" description="Disordered" evidence="13">
    <location>
        <begin position="187"/>
        <end position="209"/>
    </location>
</feature>
<protein>
    <recommendedName>
        <fullName evidence="4">sterol 3beta-glucosyltransferase</fullName>
        <ecNumber evidence="4">2.4.1.173</ecNumber>
    </recommendedName>
    <alternativeName>
        <fullName evidence="10">Autophagy-related protein 26</fullName>
    </alternativeName>
</protein>
<dbReference type="EC" id="2.4.1.173" evidence="4"/>
<feature type="compositionally biased region" description="Polar residues" evidence="13">
    <location>
        <begin position="611"/>
        <end position="632"/>
    </location>
</feature>
<feature type="compositionally biased region" description="Basic and acidic residues" evidence="13">
    <location>
        <begin position="506"/>
        <end position="540"/>
    </location>
</feature>
<dbReference type="Pfam" id="PF03033">
    <property type="entry name" value="Glyco_transf_28"/>
    <property type="match status" value="1"/>
</dbReference>
<evidence type="ECO:0000256" key="10">
    <source>
        <dbReference type="ARBA" id="ARBA00029843"/>
    </source>
</evidence>
<feature type="compositionally biased region" description="Basic residues" evidence="13">
    <location>
        <begin position="121"/>
        <end position="134"/>
    </location>
</feature>
<dbReference type="Proteomes" id="UP000447873">
    <property type="component" value="Unassembled WGS sequence"/>
</dbReference>
<dbReference type="PANTHER" id="PTHR48050:SF25">
    <property type="entry name" value="STEROL 3-BETA-GLUCOSYLTRANSFERASE"/>
    <property type="match status" value="1"/>
</dbReference>
<dbReference type="Gene3D" id="2.30.29.30">
    <property type="entry name" value="Pleckstrin-homology domain (PH domain)/Phosphotyrosine-binding domain (PTB)"/>
    <property type="match status" value="3"/>
</dbReference>
<comment type="catalytic activity">
    <reaction evidence="12">
        <text>a sterol + UDP-alpha-D-glucose = a sterol 3-beta-D-glucoside + UDP + H(+)</text>
        <dbReference type="Rhea" id="RHEA:22724"/>
        <dbReference type="ChEBI" id="CHEBI:15378"/>
        <dbReference type="ChEBI" id="CHEBI:15889"/>
        <dbReference type="ChEBI" id="CHEBI:37424"/>
        <dbReference type="ChEBI" id="CHEBI:58223"/>
        <dbReference type="ChEBI" id="CHEBI:58885"/>
        <dbReference type="EC" id="2.4.1.173"/>
    </reaction>
    <physiologicalReaction direction="left-to-right" evidence="12">
        <dbReference type="Rhea" id="RHEA:22725"/>
    </physiologicalReaction>
</comment>
<dbReference type="Pfam" id="PF02893">
    <property type="entry name" value="GRAM"/>
    <property type="match status" value="2"/>
</dbReference>
<keyword evidence="5" id="KW-0963">Cytoplasm</keyword>